<reference evidence="1" key="1">
    <citation type="submission" date="2015-12" db="EMBL/GenBank/DDBJ databases">
        <title>Update maize B73 reference genome by single molecule sequencing technologies.</title>
        <authorList>
            <consortium name="Maize Genome Sequencing Project"/>
            <person name="Ware D."/>
        </authorList>
    </citation>
    <scope>NUCLEOTIDE SEQUENCE [LARGE SCALE GENOMIC DNA]</scope>
    <source>
        <tissue evidence="1">Seedling</tissue>
    </source>
</reference>
<accession>A0A1D6MQK9</accession>
<protein>
    <submittedName>
        <fullName evidence="1">Rhomboid-like protein 20</fullName>
    </submittedName>
</protein>
<dbReference type="AlphaFoldDB" id="A0A1D6MQK9"/>
<organism evidence="1">
    <name type="scientific">Zea mays</name>
    <name type="common">Maize</name>
    <dbReference type="NCBI Taxonomy" id="4577"/>
    <lineage>
        <taxon>Eukaryota</taxon>
        <taxon>Viridiplantae</taxon>
        <taxon>Streptophyta</taxon>
        <taxon>Embryophyta</taxon>
        <taxon>Tracheophyta</taxon>
        <taxon>Spermatophyta</taxon>
        <taxon>Magnoliopsida</taxon>
        <taxon>Liliopsida</taxon>
        <taxon>Poales</taxon>
        <taxon>Poaceae</taxon>
        <taxon>PACMAD clade</taxon>
        <taxon>Panicoideae</taxon>
        <taxon>Andropogonodae</taxon>
        <taxon>Andropogoneae</taxon>
        <taxon>Tripsacinae</taxon>
        <taxon>Zea</taxon>
    </lineage>
</organism>
<dbReference type="EMBL" id="CM007649">
    <property type="protein sequence ID" value="ONM31294.1"/>
    <property type="molecule type" value="Genomic_DNA"/>
</dbReference>
<name>A0A1D6MQK9_MAIZE</name>
<sequence>MNRVLSPFHASFCTLLTERARQLKNRVSSSIGAITTRSRGCKMSNQICLEKTQDTADQDMLNSLVGLVTQETDLRVREAALSESICCPTSVISGQPQEEITL</sequence>
<proteinExistence type="predicted"/>
<evidence type="ECO:0000313" key="1">
    <source>
        <dbReference type="EMBL" id="ONM31294.1"/>
    </source>
</evidence>
<gene>
    <name evidence="1" type="ORF">ZEAMMB73_Zm00001d040411</name>
</gene>